<evidence type="ECO:0000313" key="2">
    <source>
        <dbReference type="EMBL" id="MBK0369809.1"/>
    </source>
</evidence>
<name>A0A934UJQ5_9FLAO</name>
<gene>
    <name evidence="2" type="ORF">I5M07_08155</name>
</gene>
<sequence>MKIKLLLVFGFVVSALFATPNFEENTKKTSLTVETNYDCNYSQCQATAKSTGKQCKHCVSKDGDLYCWQHKK</sequence>
<dbReference type="RefSeq" id="WP_200105721.1">
    <property type="nucleotide sequence ID" value="NZ_JAEHFV010000002.1"/>
</dbReference>
<reference evidence="2" key="1">
    <citation type="submission" date="2020-12" db="EMBL/GenBank/DDBJ databases">
        <title>Bacterial novel species Flavobacterium sp. SE-1-e isolated from soil.</title>
        <authorList>
            <person name="Jung H.-Y."/>
        </authorList>
    </citation>
    <scope>NUCLEOTIDE SEQUENCE</scope>
    <source>
        <strain evidence="2">SE-1-e</strain>
    </source>
</reference>
<proteinExistence type="predicted"/>
<dbReference type="AlphaFoldDB" id="A0A934UJQ5"/>
<feature type="signal peptide" evidence="1">
    <location>
        <begin position="1"/>
        <end position="18"/>
    </location>
</feature>
<feature type="chain" id="PRO_5037128769" evidence="1">
    <location>
        <begin position="19"/>
        <end position="72"/>
    </location>
</feature>
<protein>
    <submittedName>
        <fullName evidence="2">Uncharacterized protein</fullName>
    </submittedName>
</protein>
<accession>A0A934UJQ5</accession>
<evidence type="ECO:0000256" key="1">
    <source>
        <dbReference type="SAM" id="SignalP"/>
    </source>
</evidence>
<dbReference type="EMBL" id="JAEHFV010000002">
    <property type="protein sequence ID" value="MBK0369809.1"/>
    <property type="molecule type" value="Genomic_DNA"/>
</dbReference>
<keyword evidence="1" id="KW-0732">Signal</keyword>
<keyword evidence="3" id="KW-1185">Reference proteome</keyword>
<evidence type="ECO:0000313" key="3">
    <source>
        <dbReference type="Proteomes" id="UP000609172"/>
    </source>
</evidence>
<comment type="caution">
    <text evidence="2">The sequence shown here is derived from an EMBL/GenBank/DDBJ whole genome shotgun (WGS) entry which is preliminary data.</text>
</comment>
<dbReference type="Proteomes" id="UP000609172">
    <property type="component" value="Unassembled WGS sequence"/>
</dbReference>
<organism evidence="2 3">
    <name type="scientific">Flavobacterium agrisoli</name>
    <dbReference type="NCBI Taxonomy" id="2793066"/>
    <lineage>
        <taxon>Bacteria</taxon>
        <taxon>Pseudomonadati</taxon>
        <taxon>Bacteroidota</taxon>
        <taxon>Flavobacteriia</taxon>
        <taxon>Flavobacteriales</taxon>
        <taxon>Flavobacteriaceae</taxon>
        <taxon>Flavobacterium</taxon>
    </lineage>
</organism>